<evidence type="ECO:0000256" key="1">
    <source>
        <dbReference type="SAM" id="SignalP"/>
    </source>
</evidence>
<keyword evidence="3" id="KW-1185">Reference proteome</keyword>
<dbReference type="SUPFAM" id="SSF56935">
    <property type="entry name" value="Porins"/>
    <property type="match status" value="1"/>
</dbReference>
<evidence type="ECO:0000313" key="3">
    <source>
        <dbReference type="Proteomes" id="UP000184462"/>
    </source>
</evidence>
<dbReference type="AlphaFoldDB" id="A0A1M4XMW5"/>
<sequence>MLRCYLVFILFLNLNSVVAQTKSVEHQDLLWTRYLVNFEVDEKWTPFLDVEERMYMFPFRQHQFLPSIGVNYQLNSGFSLTPALLYFEMITPQDPDAITKAIQREWRPQLALNFKHNITSTRLTFLSRFKSELRFKKRSTENNYRYRLLRLRMRMGLSYQINEKYTAKVLEEILINAGDQLVYNVFDQNRLSAEIAYQLSPKFKFITGYMYWFQQRASGVDFFSRDIIYFTLKHNLKLY</sequence>
<protein>
    <recommendedName>
        <fullName evidence="4">DUF2490 domain-containing protein</fullName>
    </recommendedName>
</protein>
<dbReference type="STRING" id="1155689.SAMN05444278_10976"/>
<organism evidence="2 3">
    <name type="scientific">Psychroflexus salarius</name>
    <dbReference type="NCBI Taxonomy" id="1155689"/>
    <lineage>
        <taxon>Bacteria</taxon>
        <taxon>Pseudomonadati</taxon>
        <taxon>Bacteroidota</taxon>
        <taxon>Flavobacteriia</taxon>
        <taxon>Flavobacteriales</taxon>
        <taxon>Flavobacteriaceae</taxon>
        <taxon>Psychroflexus</taxon>
    </lineage>
</organism>
<name>A0A1M4XMW5_9FLAO</name>
<dbReference type="Proteomes" id="UP000184462">
    <property type="component" value="Unassembled WGS sequence"/>
</dbReference>
<feature type="chain" id="PRO_5011957091" description="DUF2490 domain-containing protein" evidence="1">
    <location>
        <begin position="20"/>
        <end position="239"/>
    </location>
</feature>
<dbReference type="InterPro" id="IPR019619">
    <property type="entry name" value="DUF2490"/>
</dbReference>
<evidence type="ECO:0008006" key="4">
    <source>
        <dbReference type="Google" id="ProtNLM"/>
    </source>
</evidence>
<proteinExistence type="predicted"/>
<keyword evidence="1" id="KW-0732">Signal</keyword>
<accession>A0A1M4XMW5</accession>
<dbReference type="Pfam" id="PF10677">
    <property type="entry name" value="DUF2490"/>
    <property type="match status" value="1"/>
</dbReference>
<dbReference type="EMBL" id="FQTW01000009">
    <property type="protein sequence ID" value="SHE94542.1"/>
    <property type="molecule type" value="Genomic_DNA"/>
</dbReference>
<gene>
    <name evidence="2" type="ORF">SAMN05444278_10976</name>
</gene>
<evidence type="ECO:0000313" key="2">
    <source>
        <dbReference type="EMBL" id="SHE94542.1"/>
    </source>
</evidence>
<feature type="signal peptide" evidence="1">
    <location>
        <begin position="1"/>
        <end position="19"/>
    </location>
</feature>
<reference evidence="2 3" key="1">
    <citation type="submission" date="2016-11" db="EMBL/GenBank/DDBJ databases">
        <authorList>
            <person name="Jaros S."/>
            <person name="Januszkiewicz K."/>
            <person name="Wedrychowicz H."/>
        </authorList>
    </citation>
    <scope>NUCLEOTIDE SEQUENCE [LARGE SCALE GENOMIC DNA]</scope>
    <source>
        <strain evidence="2 3">DSM 25661</strain>
    </source>
</reference>